<evidence type="ECO:0000256" key="1">
    <source>
        <dbReference type="SAM" id="Phobius"/>
    </source>
</evidence>
<reference evidence="2 3" key="1">
    <citation type="submission" date="2023-03" db="EMBL/GenBank/DDBJ databases">
        <title>High recombination rates correlate with genetic variation in Cardiocondyla obscurior ants.</title>
        <authorList>
            <person name="Errbii M."/>
        </authorList>
    </citation>
    <scope>NUCLEOTIDE SEQUENCE [LARGE SCALE GENOMIC DNA]</scope>
    <source>
        <strain evidence="2">Alpha-2009</strain>
        <tissue evidence="2">Whole body</tissue>
    </source>
</reference>
<keyword evidence="1" id="KW-0812">Transmembrane</keyword>
<feature type="transmembrane region" description="Helical" evidence="1">
    <location>
        <begin position="41"/>
        <end position="61"/>
    </location>
</feature>
<sequence>MHLMSIVKFIIRSVAFSMHIPYFDEKFCALEWIIYLKRHSLIALMLCGVVLYYHILINVIANELKFILNKNGIKHAEIRSRIRNYCYLCDIRTTITIKSPLHYFAKRFVFYFLSLSYKKIFFRAYVTDERKYFSAKSFTFTYVKYCLTLAQRIYSQTMPRTCVHEITWKFRNKPHYRTHRARYS</sequence>
<proteinExistence type="predicted"/>
<gene>
    <name evidence="2" type="ORF">PUN28_011039</name>
</gene>
<comment type="caution">
    <text evidence="2">The sequence shown here is derived from an EMBL/GenBank/DDBJ whole genome shotgun (WGS) entry which is preliminary data.</text>
</comment>
<name>A0AAW2FIV9_9HYME</name>
<evidence type="ECO:0000313" key="2">
    <source>
        <dbReference type="EMBL" id="KAL0115881.1"/>
    </source>
</evidence>
<keyword evidence="3" id="KW-1185">Reference proteome</keyword>
<keyword evidence="1" id="KW-0472">Membrane</keyword>
<protein>
    <submittedName>
        <fullName evidence="2">Uncharacterized protein</fullName>
    </submittedName>
</protein>
<dbReference type="Proteomes" id="UP001430953">
    <property type="component" value="Unassembled WGS sequence"/>
</dbReference>
<dbReference type="AlphaFoldDB" id="A0AAW2FIV9"/>
<evidence type="ECO:0000313" key="3">
    <source>
        <dbReference type="Proteomes" id="UP001430953"/>
    </source>
</evidence>
<dbReference type="EMBL" id="JADYXP020000010">
    <property type="protein sequence ID" value="KAL0115881.1"/>
    <property type="molecule type" value="Genomic_DNA"/>
</dbReference>
<keyword evidence="1" id="KW-1133">Transmembrane helix</keyword>
<accession>A0AAW2FIV9</accession>
<organism evidence="2 3">
    <name type="scientific">Cardiocondyla obscurior</name>
    <dbReference type="NCBI Taxonomy" id="286306"/>
    <lineage>
        <taxon>Eukaryota</taxon>
        <taxon>Metazoa</taxon>
        <taxon>Ecdysozoa</taxon>
        <taxon>Arthropoda</taxon>
        <taxon>Hexapoda</taxon>
        <taxon>Insecta</taxon>
        <taxon>Pterygota</taxon>
        <taxon>Neoptera</taxon>
        <taxon>Endopterygota</taxon>
        <taxon>Hymenoptera</taxon>
        <taxon>Apocrita</taxon>
        <taxon>Aculeata</taxon>
        <taxon>Formicoidea</taxon>
        <taxon>Formicidae</taxon>
        <taxon>Myrmicinae</taxon>
        <taxon>Cardiocondyla</taxon>
    </lineage>
</organism>